<feature type="transmembrane region" description="Helical" evidence="1">
    <location>
        <begin position="20"/>
        <end position="41"/>
    </location>
</feature>
<organism evidence="2 3">
    <name type="scientific">Candidatus Woesebacteria bacterium GW2011_GWB1_40_101</name>
    <dbReference type="NCBI Taxonomy" id="1618575"/>
    <lineage>
        <taxon>Bacteria</taxon>
        <taxon>Candidatus Woeseibacteriota</taxon>
    </lineage>
</organism>
<protein>
    <recommendedName>
        <fullName evidence="4">Prepilin-type N-terminal cleavage/methylation domain-containing protein</fullName>
    </recommendedName>
</protein>
<evidence type="ECO:0000256" key="1">
    <source>
        <dbReference type="SAM" id="Phobius"/>
    </source>
</evidence>
<dbReference type="AlphaFoldDB" id="A0A0G0SYK6"/>
<dbReference type="Proteomes" id="UP000034687">
    <property type="component" value="Unassembled WGS sequence"/>
</dbReference>
<dbReference type="InterPro" id="IPR012902">
    <property type="entry name" value="N_methyl_site"/>
</dbReference>
<dbReference type="SUPFAM" id="SSF54523">
    <property type="entry name" value="Pili subunits"/>
    <property type="match status" value="1"/>
</dbReference>
<dbReference type="EMBL" id="LBXW01000001">
    <property type="protein sequence ID" value="KKR39910.1"/>
    <property type="molecule type" value="Genomic_DNA"/>
</dbReference>
<name>A0A0G0SYK6_9BACT</name>
<reference evidence="2 3" key="1">
    <citation type="journal article" date="2015" name="Nature">
        <title>rRNA introns, odd ribosomes, and small enigmatic genomes across a large radiation of phyla.</title>
        <authorList>
            <person name="Brown C.T."/>
            <person name="Hug L.A."/>
            <person name="Thomas B.C."/>
            <person name="Sharon I."/>
            <person name="Castelle C.J."/>
            <person name="Singh A."/>
            <person name="Wilkins M.J."/>
            <person name="Williams K.H."/>
            <person name="Banfield J.F."/>
        </authorList>
    </citation>
    <scope>NUCLEOTIDE SEQUENCE [LARGE SCALE GENOMIC DNA]</scope>
</reference>
<keyword evidence="1" id="KW-0812">Transmembrane</keyword>
<comment type="caution">
    <text evidence="2">The sequence shown here is derived from an EMBL/GenBank/DDBJ whole genome shotgun (WGS) entry which is preliminary data.</text>
</comment>
<keyword evidence="1" id="KW-1133">Transmembrane helix</keyword>
<dbReference type="PROSITE" id="PS00409">
    <property type="entry name" value="PROKAR_NTER_METHYL"/>
    <property type="match status" value="1"/>
</dbReference>
<dbReference type="InterPro" id="IPR045584">
    <property type="entry name" value="Pilin-like"/>
</dbReference>
<evidence type="ECO:0000313" key="2">
    <source>
        <dbReference type="EMBL" id="KKR39910.1"/>
    </source>
</evidence>
<accession>A0A0G0SYK6</accession>
<evidence type="ECO:0000313" key="3">
    <source>
        <dbReference type="Proteomes" id="UP000034687"/>
    </source>
</evidence>
<sequence>MNNLRKLQKGHACRQAGFTLVELLIVIGLLGAIALIVIAAINPIEQANRARDTRFKADGAQLISAADRFFAARSEFTWVTVSKAAGGGLTNDDPYGFVTAGDQGIGICGATCATDGYLITTDELKPEFRNRDFIEATVVDKQLMIGKSQGTSESVYACFIPASKATRDKAVADENVYTISAADGTRTSTTICDAAAANWVSSACYICIPE</sequence>
<dbReference type="NCBIfam" id="TIGR02532">
    <property type="entry name" value="IV_pilin_GFxxxE"/>
    <property type="match status" value="1"/>
</dbReference>
<dbReference type="Gene3D" id="3.30.700.10">
    <property type="entry name" value="Glycoprotein, Type 4 Pilin"/>
    <property type="match status" value="1"/>
</dbReference>
<gene>
    <name evidence="2" type="ORF">UT72_C0001G0012</name>
</gene>
<dbReference type="Pfam" id="PF07963">
    <property type="entry name" value="N_methyl"/>
    <property type="match status" value="1"/>
</dbReference>
<keyword evidence="1" id="KW-0472">Membrane</keyword>
<proteinExistence type="predicted"/>
<evidence type="ECO:0008006" key="4">
    <source>
        <dbReference type="Google" id="ProtNLM"/>
    </source>
</evidence>